<proteinExistence type="predicted"/>
<name>A0A6P1BVW6_9BRAD</name>
<gene>
    <name evidence="1" type="ORF">FNJ47_43725</name>
</gene>
<comment type="caution">
    <text evidence="1">The sequence shown here is derived from an EMBL/GenBank/DDBJ whole genome shotgun (WGS) entry which is preliminary data.</text>
</comment>
<evidence type="ECO:0000313" key="1">
    <source>
        <dbReference type="EMBL" id="NEV02429.1"/>
    </source>
</evidence>
<dbReference type="EMBL" id="VKHP01000355">
    <property type="protein sequence ID" value="NEV02429.1"/>
    <property type="molecule type" value="Genomic_DNA"/>
</dbReference>
<sequence length="312" mass="34441">MTNPRKLESDYIKANISEVTALLDRVGDRDVMSRFGLEDQLNELNEALARLEAMSPETLASAALFFGGKPVLGSQGIESGFAGSAVGQFQDLVSMVHAHETVGLAERGTVPRRASSTLHITNIVRGSFGFLLEEVQPQLQIVDSSLKTAVDEATRLLKAFGEDDEEQFRSAVEEIDQRVLATTGEFFDLMRKSGATVRLVSGDTDRSFGSDVVARAVERARTTTVVDDNETVRGQLAGVLPESHQFEFRTTDERGTIRGKVDRDLTPHQLGLFNKEYVNTNSRARLKVKRVLRNQAVVRERYTLVGIEPDAD</sequence>
<dbReference type="AlphaFoldDB" id="A0A6P1BVW6"/>
<evidence type="ECO:0000313" key="2">
    <source>
        <dbReference type="Proteomes" id="UP000468531"/>
    </source>
</evidence>
<accession>A0A6P1BVW6</accession>
<reference evidence="1 2" key="1">
    <citation type="journal article" date="2020" name="Arch. Microbiol.">
        <title>Bradyrhizobium uaiense sp. nov., a new highly efficient cowpea symbiont.</title>
        <authorList>
            <person name="Cabral Michel D."/>
            <person name="Azarias Guimaraes A."/>
            <person name="Martins da Costa E."/>
            <person name="Soares de Carvalho T."/>
            <person name="Balsanelli E."/>
            <person name="Willems A."/>
            <person name="Maltempi de Souza E."/>
            <person name="de Souza Moreira F.M."/>
        </authorList>
    </citation>
    <scope>NUCLEOTIDE SEQUENCE [LARGE SCALE GENOMIC DNA]</scope>
    <source>
        <strain evidence="1 2">UFLA 03-164</strain>
    </source>
</reference>
<dbReference type="Proteomes" id="UP000468531">
    <property type="component" value="Unassembled WGS sequence"/>
</dbReference>
<keyword evidence="2" id="KW-1185">Reference proteome</keyword>
<organism evidence="1 2">
    <name type="scientific">Bradyrhizobium uaiense</name>
    <dbReference type="NCBI Taxonomy" id="2594946"/>
    <lineage>
        <taxon>Bacteria</taxon>
        <taxon>Pseudomonadati</taxon>
        <taxon>Pseudomonadota</taxon>
        <taxon>Alphaproteobacteria</taxon>
        <taxon>Hyphomicrobiales</taxon>
        <taxon>Nitrobacteraceae</taxon>
        <taxon>Bradyrhizobium</taxon>
    </lineage>
</organism>
<dbReference type="RefSeq" id="WP_163162541.1">
    <property type="nucleotide sequence ID" value="NZ_VKHP01000355.1"/>
</dbReference>
<protein>
    <submittedName>
        <fullName evidence="1">Uncharacterized protein</fullName>
    </submittedName>
</protein>